<keyword evidence="1" id="KW-0812">Transmembrane</keyword>
<dbReference type="InterPro" id="IPR050640">
    <property type="entry name" value="Bact_2-comp_sensor_kinase"/>
</dbReference>
<protein>
    <submittedName>
        <fullName evidence="3">Histidine kinase</fullName>
    </submittedName>
</protein>
<evidence type="ECO:0000256" key="1">
    <source>
        <dbReference type="SAM" id="Phobius"/>
    </source>
</evidence>
<keyword evidence="3" id="KW-0418">Kinase</keyword>
<name>A0A7X9P2P4_9BACT</name>
<dbReference type="GO" id="GO:0000155">
    <property type="term" value="F:phosphorelay sensor kinase activity"/>
    <property type="evidence" value="ECO:0007669"/>
    <property type="project" value="InterPro"/>
</dbReference>
<feature type="transmembrane region" description="Helical" evidence="1">
    <location>
        <begin position="73"/>
        <end position="92"/>
    </location>
</feature>
<dbReference type="Proteomes" id="UP000576082">
    <property type="component" value="Unassembled WGS sequence"/>
</dbReference>
<dbReference type="PANTHER" id="PTHR34220">
    <property type="entry name" value="SENSOR HISTIDINE KINASE YPDA"/>
    <property type="match status" value="1"/>
</dbReference>
<feature type="transmembrane region" description="Helical" evidence="1">
    <location>
        <begin position="7"/>
        <end position="27"/>
    </location>
</feature>
<gene>
    <name evidence="3" type="ORF">HHU12_07900</name>
</gene>
<evidence type="ECO:0000313" key="3">
    <source>
        <dbReference type="EMBL" id="NME67882.1"/>
    </source>
</evidence>
<keyword evidence="3" id="KW-0808">Transferase</keyword>
<keyword evidence="1" id="KW-0472">Membrane</keyword>
<feature type="domain" description="Signal transduction histidine kinase internal region" evidence="2">
    <location>
        <begin position="169"/>
        <end position="246"/>
    </location>
</feature>
<dbReference type="InterPro" id="IPR010559">
    <property type="entry name" value="Sig_transdc_His_kin_internal"/>
</dbReference>
<dbReference type="AlphaFoldDB" id="A0A7X9P2P4"/>
<keyword evidence="4" id="KW-1185">Reference proteome</keyword>
<sequence length="354" mass="41782">MQKQVNQVPFILTTLVWLLLFSMPLLFGDYENGIKWNHIHKIWAEYAVLLMVYLVNHFYFMPKFFFKDKKVKYFILVGISIIALSVVVYYMHTYFENQRLPRMRPRDHFPPMHPPHQMIRQKEFVPPYANFIILSILLIGFDSSLLFFSKWTKSEQNKLKTEKENIANKMAFLKTQISPHFFMNTLNNIHALIDFDKEKAQEAIISLSQMMDYMLYDSQSSKGSLSEEINFIKGYIDLMKLRLMDDFDLKVEIPDELPQVEVPPLLTISLIENAFKYGVSYNEPAFIHLKYTIENNQLHFFISNRIHQHQKKNKGSGIGLVNTEKRLDLLFGDDYSLDINQEDDIFTVNLKIPL</sequence>
<dbReference type="SUPFAM" id="SSF55874">
    <property type="entry name" value="ATPase domain of HSP90 chaperone/DNA topoisomerase II/histidine kinase"/>
    <property type="match status" value="1"/>
</dbReference>
<dbReference type="RefSeq" id="WP_169656205.1">
    <property type="nucleotide sequence ID" value="NZ_JABANE010000016.1"/>
</dbReference>
<proteinExistence type="predicted"/>
<dbReference type="Pfam" id="PF06580">
    <property type="entry name" value="His_kinase"/>
    <property type="match status" value="1"/>
</dbReference>
<evidence type="ECO:0000313" key="4">
    <source>
        <dbReference type="Proteomes" id="UP000576082"/>
    </source>
</evidence>
<dbReference type="PANTHER" id="PTHR34220:SF7">
    <property type="entry name" value="SENSOR HISTIDINE KINASE YPDA"/>
    <property type="match status" value="1"/>
</dbReference>
<comment type="caution">
    <text evidence="3">The sequence shown here is derived from an EMBL/GenBank/DDBJ whole genome shotgun (WGS) entry which is preliminary data.</text>
</comment>
<organism evidence="3 4">
    <name type="scientific">Flammeovirga aprica JL-4</name>
    <dbReference type="NCBI Taxonomy" id="694437"/>
    <lineage>
        <taxon>Bacteria</taxon>
        <taxon>Pseudomonadati</taxon>
        <taxon>Bacteroidota</taxon>
        <taxon>Cytophagia</taxon>
        <taxon>Cytophagales</taxon>
        <taxon>Flammeovirgaceae</taxon>
        <taxon>Flammeovirga</taxon>
    </lineage>
</organism>
<keyword evidence="1" id="KW-1133">Transmembrane helix</keyword>
<dbReference type="EMBL" id="JABANE010000016">
    <property type="protein sequence ID" value="NME67882.1"/>
    <property type="molecule type" value="Genomic_DNA"/>
</dbReference>
<reference evidence="3 4" key="1">
    <citation type="submission" date="2020-04" db="EMBL/GenBank/DDBJ databases">
        <title>Flammeovirga sp. SR4, a novel species isolated from seawater.</title>
        <authorList>
            <person name="Wang X."/>
        </authorList>
    </citation>
    <scope>NUCLEOTIDE SEQUENCE [LARGE SCALE GENOMIC DNA]</scope>
    <source>
        <strain evidence="3 4">ATCC 23126</strain>
    </source>
</reference>
<feature type="transmembrane region" description="Helical" evidence="1">
    <location>
        <begin position="128"/>
        <end position="148"/>
    </location>
</feature>
<dbReference type="GO" id="GO:0016020">
    <property type="term" value="C:membrane"/>
    <property type="evidence" value="ECO:0007669"/>
    <property type="project" value="InterPro"/>
</dbReference>
<dbReference type="InterPro" id="IPR036890">
    <property type="entry name" value="HATPase_C_sf"/>
</dbReference>
<accession>A0A7X9P2P4</accession>
<evidence type="ECO:0000259" key="2">
    <source>
        <dbReference type="Pfam" id="PF06580"/>
    </source>
</evidence>
<dbReference type="Gene3D" id="3.30.565.10">
    <property type="entry name" value="Histidine kinase-like ATPase, C-terminal domain"/>
    <property type="match status" value="1"/>
</dbReference>
<feature type="transmembrane region" description="Helical" evidence="1">
    <location>
        <begin position="42"/>
        <end position="61"/>
    </location>
</feature>